<dbReference type="AlphaFoldDB" id="A0A915CW47"/>
<evidence type="ECO:0000313" key="15">
    <source>
        <dbReference type="WBParaSite" id="jg12980"/>
    </source>
</evidence>
<evidence type="ECO:0000256" key="10">
    <source>
        <dbReference type="ARBA" id="ARBA00052178"/>
    </source>
</evidence>
<evidence type="ECO:0000256" key="3">
    <source>
        <dbReference type="ARBA" id="ARBA00038182"/>
    </source>
</evidence>
<dbReference type="FunFam" id="3.40.630.30:FF:000046">
    <property type="entry name" value="Dopamine N-acetyltransferase"/>
    <property type="match status" value="1"/>
</dbReference>
<accession>A0A915CW47</accession>
<comment type="catalytic activity">
    <reaction evidence="8">
        <text>dopamine + acetyl-CoA = N-acetyldopamine + CoA + H(+)</text>
        <dbReference type="Rhea" id="RHEA:51388"/>
        <dbReference type="ChEBI" id="CHEBI:15378"/>
        <dbReference type="ChEBI" id="CHEBI:57287"/>
        <dbReference type="ChEBI" id="CHEBI:57288"/>
        <dbReference type="ChEBI" id="CHEBI:59905"/>
        <dbReference type="ChEBI" id="CHEBI:125678"/>
    </reaction>
    <physiologicalReaction direction="left-to-right" evidence="8">
        <dbReference type="Rhea" id="RHEA:51389"/>
    </physiologicalReaction>
</comment>
<comment type="catalytic activity">
    <reaction evidence="11">
        <text>dopamine + hexadecanoyl-CoA = N-hexadecanoyl-dopamine + CoA + H(+)</text>
        <dbReference type="Rhea" id="RHEA:51376"/>
        <dbReference type="ChEBI" id="CHEBI:15378"/>
        <dbReference type="ChEBI" id="CHEBI:57287"/>
        <dbReference type="ChEBI" id="CHEBI:57379"/>
        <dbReference type="ChEBI" id="CHEBI:59905"/>
        <dbReference type="ChEBI" id="CHEBI:134058"/>
    </reaction>
    <physiologicalReaction direction="left-to-right" evidence="11">
        <dbReference type="Rhea" id="RHEA:51377"/>
    </physiologicalReaction>
</comment>
<comment type="similarity">
    <text evidence="3">Belongs to the acetyltransferase family. AANAT subfamily.</text>
</comment>
<feature type="domain" description="N-acetyltransferase" evidence="13">
    <location>
        <begin position="94"/>
        <end position="239"/>
    </location>
</feature>
<comment type="catalytic activity">
    <reaction evidence="5">
        <text>dopamine + (9Z)-octadecenoyl-CoA = N-(9Z-octadecanoyl)-dopamine + CoA + H(+)</text>
        <dbReference type="Rhea" id="RHEA:51380"/>
        <dbReference type="ChEBI" id="CHEBI:15378"/>
        <dbReference type="ChEBI" id="CHEBI:31883"/>
        <dbReference type="ChEBI" id="CHEBI:57287"/>
        <dbReference type="ChEBI" id="CHEBI:57387"/>
        <dbReference type="ChEBI" id="CHEBI:59905"/>
    </reaction>
    <physiologicalReaction direction="left-to-right" evidence="5">
        <dbReference type="Rhea" id="RHEA:51381"/>
    </physiologicalReaction>
</comment>
<dbReference type="EC" id="2.3.1.87" evidence="4"/>
<dbReference type="CDD" id="cd04301">
    <property type="entry name" value="NAT_SF"/>
    <property type="match status" value="1"/>
</dbReference>
<comment type="catalytic activity">
    <reaction evidence="7">
        <text>serotonin + (5Z,8Z,11Z,14Z)-eicosatetraenoyl-CoA = N-[(5Z,8Z,11Z,14Z)-eicosatetraenoyl]-serotonin + CoA + H(+)</text>
        <dbReference type="Rhea" id="RHEA:51396"/>
        <dbReference type="ChEBI" id="CHEBI:15378"/>
        <dbReference type="ChEBI" id="CHEBI:57287"/>
        <dbReference type="ChEBI" id="CHEBI:57368"/>
        <dbReference type="ChEBI" id="CHEBI:132255"/>
        <dbReference type="ChEBI" id="CHEBI:350546"/>
    </reaction>
    <physiologicalReaction direction="left-to-right" evidence="7">
        <dbReference type="Rhea" id="RHEA:51397"/>
    </physiologicalReaction>
</comment>
<sequence length="256" mass="28969">MNETEYPVLSNLGLPLLQLARMAQNGVDVNSLFKFSIIQSEEEQEQVYQFMQHHFRVQEPITSAINCTEEDTSIFYRDICSNGFKKPYSIVAKSKEGELAGICLNAVYDQLPSSNCNPNEENRQEYSREISEGPYTSQNANRLVALIELTEKGIDKLIPRSVKKVFKIDIISVHPSFTGHGLGSEMVKRSVQMARELDCEYVYTCASAKASNRIFTRFGFVPVKTIPFDKFLENGQPVYKDLHDGGTQCTLMTLKL</sequence>
<evidence type="ECO:0000256" key="5">
    <source>
        <dbReference type="ARBA" id="ARBA00050189"/>
    </source>
</evidence>
<organism evidence="14 15">
    <name type="scientific">Ditylenchus dipsaci</name>
    <dbReference type="NCBI Taxonomy" id="166011"/>
    <lineage>
        <taxon>Eukaryota</taxon>
        <taxon>Metazoa</taxon>
        <taxon>Ecdysozoa</taxon>
        <taxon>Nematoda</taxon>
        <taxon>Chromadorea</taxon>
        <taxon>Rhabditida</taxon>
        <taxon>Tylenchina</taxon>
        <taxon>Tylenchomorpha</taxon>
        <taxon>Sphaerularioidea</taxon>
        <taxon>Anguinidae</taxon>
        <taxon>Anguininae</taxon>
        <taxon>Ditylenchus</taxon>
    </lineage>
</organism>
<comment type="catalytic activity">
    <reaction evidence="9">
        <text>serotonin + (9Z)-octadecenoyl-CoA = N-(9Z-octadecenoyl)-serotonin + CoA + H(+)</text>
        <dbReference type="Rhea" id="RHEA:51392"/>
        <dbReference type="ChEBI" id="CHEBI:15378"/>
        <dbReference type="ChEBI" id="CHEBI:57287"/>
        <dbReference type="ChEBI" id="CHEBI:57387"/>
        <dbReference type="ChEBI" id="CHEBI:134064"/>
        <dbReference type="ChEBI" id="CHEBI:350546"/>
    </reaction>
    <physiologicalReaction direction="left-to-right" evidence="9">
        <dbReference type="Rhea" id="RHEA:51393"/>
    </physiologicalReaction>
</comment>
<evidence type="ECO:0000256" key="11">
    <source>
        <dbReference type="ARBA" id="ARBA00052335"/>
    </source>
</evidence>
<evidence type="ECO:0000256" key="8">
    <source>
        <dbReference type="ARBA" id="ARBA00051711"/>
    </source>
</evidence>
<evidence type="ECO:0000313" key="14">
    <source>
        <dbReference type="Proteomes" id="UP000887574"/>
    </source>
</evidence>
<protein>
    <recommendedName>
        <fullName evidence="4">aralkylamine N-acetyltransferase</fullName>
        <ecNumber evidence="4">2.3.1.87</ecNumber>
    </recommendedName>
</protein>
<dbReference type="WBParaSite" id="jg12980">
    <property type="protein sequence ID" value="jg12980"/>
    <property type="gene ID" value="jg12980"/>
</dbReference>
<keyword evidence="1" id="KW-0808">Transferase</keyword>
<dbReference type="InterPro" id="IPR000182">
    <property type="entry name" value="GNAT_dom"/>
</dbReference>
<dbReference type="PANTHER" id="PTHR20905:SF1">
    <property type="entry name" value="AT07410P-RELATED"/>
    <property type="match status" value="1"/>
</dbReference>
<evidence type="ECO:0000259" key="13">
    <source>
        <dbReference type="PROSITE" id="PS51186"/>
    </source>
</evidence>
<reference evidence="15" key="1">
    <citation type="submission" date="2022-11" db="UniProtKB">
        <authorList>
            <consortium name="WormBaseParasite"/>
        </authorList>
    </citation>
    <scope>IDENTIFICATION</scope>
</reference>
<evidence type="ECO:0000256" key="9">
    <source>
        <dbReference type="ARBA" id="ARBA00051823"/>
    </source>
</evidence>
<comment type="catalytic activity">
    <reaction evidence="6">
        <text>serotonin + octadecanoyl-CoA = N-octadecanoyl-serotonin + CoA + H(+)</text>
        <dbReference type="Rhea" id="RHEA:51400"/>
        <dbReference type="ChEBI" id="CHEBI:15378"/>
        <dbReference type="ChEBI" id="CHEBI:57287"/>
        <dbReference type="ChEBI" id="CHEBI:57394"/>
        <dbReference type="ChEBI" id="CHEBI:134065"/>
        <dbReference type="ChEBI" id="CHEBI:350546"/>
    </reaction>
    <physiologicalReaction direction="left-to-right" evidence="6">
        <dbReference type="Rhea" id="RHEA:51401"/>
    </physiologicalReaction>
</comment>
<dbReference type="InterPro" id="IPR016181">
    <property type="entry name" value="Acyl_CoA_acyltransferase"/>
</dbReference>
<name>A0A915CW47_9BILA</name>
<evidence type="ECO:0000256" key="1">
    <source>
        <dbReference type="ARBA" id="ARBA00022679"/>
    </source>
</evidence>
<dbReference type="PANTHER" id="PTHR20905">
    <property type="entry name" value="N-ACETYLTRANSFERASE-RELATED"/>
    <property type="match status" value="1"/>
</dbReference>
<evidence type="ECO:0000256" key="6">
    <source>
        <dbReference type="ARBA" id="ARBA00050849"/>
    </source>
</evidence>
<evidence type="ECO:0000256" key="7">
    <source>
        <dbReference type="ARBA" id="ARBA00051284"/>
    </source>
</evidence>
<dbReference type="GO" id="GO:0004059">
    <property type="term" value="F:aralkylamine N-acetyltransferase activity"/>
    <property type="evidence" value="ECO:0007669"/>
    <property type="project" value="UniProtKB-EC"/>
</dbReference>
<evidence type="ECO:0000256" key="12">
    <source>
        <dbReference type="ARBA" id="ARBA00052491"/>
    </source>
</evidence>
<keyword evidence="14" id="KW-1185">Reference proteome</keyword>
<comment type="catalytic activity">
    <reaction evidence="10">
        <text>serotonin + hexadecanoyl-CoA = N-hexadecanoyl-serotonin + CoA + H(+)</text>
        <dbReference type="Rhea" id="RHEA:51384"/>
        <dbReference type="ChEBI" id="CHEBI:15378"/>
        <dbReference type="ChEBI" id="CHEBI:57287"/>
        <dbReference type="ChEBI" id="CHEBI:57379"/>
        <dbReference type="ChEBI" id="CHEBI:134059"/>
        <dbReference type="ChEBI" id="CHEBI:350546"/>
    </reaction>
    <physiologicalReaction direction="left-to-right" evidence="10">
        <dbReference type="Rhea" id="RHEA:51385"/>
    </physiologicalReaction>
</comment>
<dbReference type="PROSITE" id="PS51186">
    <property type="entry name" value="GNAT"/>
    <property type="match status" value="1"/>
</dbReference>
<proteinExistence type="inferred from homology"/>
<dbReference type="SUPFAM" id="SSF55729">
    <property type="entry name" value="Acyl-CoA N-acyltransferases (Nat)"/>
    <property type="match status" value="1"/>
</dbReference>
<dbReference type="Gene3D" id="3.40.630.30">
    <property type="match status" value="1"/>
</dbReference>
<evidence type="ECO:0000256" key="4">
    <source>
        <dbReference type="ARBA" id="ARBA00039114"/>
    </source>
</evidence>
<dbReference type="Proteomes" id="UP000887574">
    <property type="component" value="Unplaced"/>
</dbReference>
<evidence type="ECO:0000256" key="2">
    <source>
        <dbReference type="ARBA" id="ARBA00037926"/>
    </source>
</evidence>
<comment type="catalytic activity">
    <reaction evidence="12">
        <text>serotonin + acetyl-CoA = N-acetylserotonin + CoA + H(+)</text>
        <dbReference type="Rhea" id="RHEA:25217"/>
        <dbReference type="ChEBI" id="CHEBI:15378"/>
        <dbReference type="ChEBI" id="CHEBI:17697"/>
        <dbReference type="ChEBI" id="CHEBI:57287"/>
        <dbReference type="ChEBI" id="CHEBI:57288"/>
        <dbReference type="ChEBI" id="CHEBI:350546"/>
        <dbReference type="EC" id="2.3.1.87"/>
    </reaction>
    <physiologicalReaction direction="left-to-right" evidence="12">
        <dbReference type="Rhea" id="RHEA:25218"/>
    </physiologicalReaction>
</comment>
<comment type="pathway">
    <text evidence="2">Aromatic compound metabolism; melatonin biosynthesis; melatonin from serotonin: step 1/2.</text>
</comment>
<dbReference type="Pfam" id="PF00583">
    <property type="entry name" value="Acetyltransf_1"/>
    <property type="match status" value="1"/>
</dbReference>